<dbReference type="InterPro" id="IPR012349">
    <property type="entry name" value="Split_barrel_FMN-bd"/>
</dbReference>
<dbReference type="InterPro" id="IPR009926">
    <property type="entry name" value="T3SS_YcgR_PilZN"/>
</dbReference>
<dbReference type="EMBL" id="JBHRXZ010000024">
    <property type="protein sequence ID" value="MFC3609299.1"/>
    <property type="molecule type" value="Genomic_DNA"/>
</dbReference>
<dbReference type="Gene3D" id="2.30.110.10">
    <property type="entry name" value="Electron Transport, Fmn-binding Protein, Chain A"/>
    <property type="match status" value="1"/>
</dbReference>
<evidence type="ECO:0000313" key="7">
    <source>
        <dbReference type="Proteomes" id="UP001595630"/>
    </source>
</evidence>
<dbReference type="Proteomes" id="UP001595630">
    <property type="component" value="Unassembled WGS sequence"/>
</dbReference>
<organism evidence="6 7">
    <name type="scientific">Stutzerimonas tarimensis</name>
    <dbReference type="NCBI Taxonomy" id="1507735"/>
    <lineage>
        <taxon>Bacteria</taxon>
        <taxon>Pseudomonadati</taxon>
        <taxon>Pseudomonadota</taxon>
        <taxon>Gammaproteobacteria</taxon>
        <taxon>Pseudomonadales</taxon>
        <taxon>Pseudomonadaceae</taxon>
        <taxon>Stutzerimonas</taxon>
    </lineage>
</organism>
<proteinExistence type="predicted"/>
<feature type="domain" description="PilZ" evidence="4">
    <location>
        <begin position="124"/>
        <end position="234"/>
    </location>
</feature>
<feature type="domain" description="Type III secretion system flagellar brake protein YcgR PilZN" evidence="5">
    <location>
        <begin position="17"/>
        <end position="120"/>
    </location>
</feature>
<name>A0ABV7T7W8_9GAMM</name>
<comment type="caution">
    <text evidence="6">The sequence shown here is derived from an EMBL/GenBank/DDBJ whole genome shotgun (WGS) entry which is preliminary data.</text>
</comment>
<accession>A0ABV7T7W8</accession>
<evidence type="ECO:0000313" key="6">
    <source>
        <dbReference type="EMBL" id="MFC3609299.1"/>
    </source>
</evidence>
<evidence type="ECO:0000256" key="3">
    <source>
        <dbReference type="ARBA" id="ARBA00023143"/>
    </source>
</evidence>
<keyword evidence="3" id="KW-0975">Bacterial flagellum</keyword>
<protein>
    <submittedName>
        <fullName evidence="6">Flagellar brake protein</fullName>
    </submittedName>
</protein>
<keyword evidence="1" id="KW-0973">c-di-GMP</keyword>
<keyword evidence="6" id="KW-0282">Flagellum</keyword>
<keyword evidence="7" id="KW-1185">Reference proteome</keyword>
<dbReference type="InterPro" id="IPR009875">
    <property type="entry name" value="PilZ_domain"/>
</dbReference>
<evidence type="ECO:0000256" key="1">
    <source>
        <dbReference type="ARBA" id="ARBA00022636"/>
    </source>
</evidence>
<evidence type="ECO:0000259" key="4">
    <source>
        <dbReference type="Pfam" id="PF07238"/>
    </source>
</evidence>
<keyword evidence="6" id="KW-0966">Cell projection</keyword>
<dbReference type="RefSeq" id="WP_386366724.1">
    <property type="nucleotide sequence ID" value="NZ_JBHRXZ010000024.1"/>
</dbReference>
<gene>
    <name evidence="6" type="ORF">ACFOMF_16100</name>
</gene>
<keyword evidence="2" id="KW-0547">Nucleotide-binding</keyword>
<reference evidence="7" key="1">
    <citation type="journal article" date="2019" name="Int. J. Syst. Evol. Microbiol.">
        <title>The Global Catalogue of Microorganisms (GCM) 10K type strain sequencing project: providing services to taxonomists for standard genome sequencing and annotation.</title>
        <authorList>
            <consortium name="The Broad Institute Genomics Platform"/>
            <consortium name="The Broad Institute Genome Sequencing Center for Infectious Disease"/>
            <person name="Wu L."/>
            <person name="Ma J."/>
        </authorList>
    </citation>
    <scope>NUCLEOTIDE SEQUENCE [LARGE SCALE GENOMIC DNA]</scope>
    <source>
        <strain evidence="7">KCTC 42447</strain>
    </source>
</reference>
<evidence type="ECO:0000259" key="5">
    <source>
        <dbReference type="Pfam" id="PF07317"/>
    </source>
</evidence>
<dbReference type="Gene3D" id="2.40.10.220">
    <property type="entry name" value="predicted glycosyltransferase like domains"/>
    <property type="match status" value="1"/>
</dbReference>
<dbReference type="Pfam" id="PF07238">
    <property type="entry name" value="PilZ"/>
    <property type="match status" value="1"/>
</dbReference>
<evidence type="ECO:0000256" key="2">
    <source>
        <dbReference type="ARBA" id="ARBA00022741"/>
    </source>
</evidence>
<dbReference type="Pfam" id="PF07317">
    <property type="entry name" value="PilZN"/>
    <property type="match status" value="1"/>
</dbReference>
<sequence>MPNPFAADDGPQPPKTLTAPLEILANLRPLQMNHIPLVIRFHDRGSRYQSYLVEVDRDSGYLALDEIMPSDGERYMRSGEPFDIEGFYEGARMAWTNREPAEQGELDEMPCHWVLIPTELSYHQRRNAYRASLLGQKVSARLEDASQHIALDGNLLDISATGCKLQIPGQWHERLKAGALYERLVARLPFGTIETAVELRHAKYDEQYDNTRCGLRFHRISGVQQRQLERYVNQLQRESRRNLEGRFA</sequence>
<dbReference type="SUPFAM" id="SSF141371">
    <property type="entry name" value="PilZ domain-like"/>
    <property type="match status" value="1"/>
</dbReference>
<keyword evidence="6" id="KW-0969">Cilium</keyword>